<gene>
    <name evidence="1" type="ORF">ATK86_6523</name>
</gene>
<sequence length="263" mass="27774">MSPSSPRRAVRRRSCLRVLTTFLVAVAAVGCGRYAQVERITTAPGVGDAAAIELLATGAHTTALDTWAHKRATTLSIPMRAARAYGYAAIVVAKSQPECHVGWTTLAGIAEIESDHGRFRGATITAEGMVRPVIRGVALDGTNGNARIVDPEASARAAQTVFVRAAGPFQFIPDTWERWGIRAGVGREAAERLIDAGKTGLPQETLGSPDNIDDAALAAARYLCASGGDLSTSTGWRQAIFSYNHSDAYVARVYAAASSYAAR</sequence>
<name>A0A2N3VK89_9NOCA</name>
<dbReference type="AlphaFoldDB" id="A0A2N3VK89"/>
<evidence type="ECO:0000313" key="1">
    <source>
        <dbReference type="EMBL" id="PKV82039.1"/>
    </source>
</evidence>
<organism evidence="1 2">
    <name type="scientific">Nocardia fluminea</name>
    <dbReference type="NCBI Taxonomy" id="134984"/>
    <lineage>
        <taxon>Bacteria</taxon>
        <taxon>Bacillati</taxon>
        <taxon>Actinomycetota</taxon>
        <taxon>Actinomycetes</taxon>
        <taxon>Mycobacteriales</taxon>
        <taxon>Nocardiaceae</taxon>
        <taxon>Nocardia</taxon>
    </lineage>
</organism>
<dbReference type="PROSITE" id="PS51257">
    <property type="entry name" value="PROKAR_LIPOPROTEIN"/>
    <property type="match status" value="1"/>
</dbReference>
<keyword evidence="2" id="KW-1185">Reference proteome</keyword>
<dbReference type="InterPro" id="IPR043426">
    <property type="entry name" value="MltB-like"/>
</dbReference>
<protein>
    <recommendedName>
        <fullName evidence="3">Transglycosylase protein with SLT domain</fullName>
    </recommendedName>
</protein>
<dbReference type="PANTHER" id="PTHR30163:SF8">
    <property type="entry name" value="LYTIC MUREIN TRANSGLYCOSYLASE"/>
    <property type="match status" value="1"/>
</dbReference>
<proteinExistence type="predicted"/>
<dbReference type="PANTHER" id="PTHR30163">
    <property type="entry name" value="MEMBRANE-BOUND LYTIC MUREIN TRANSGLYCOSYLASE B"/>
    <property type="match status" value="1"/>
</dbReference>
<evidence type="ECO:0008006" key="3">
    <source>
        <dbReference type="Google" id="ProtNLM"/>
    </source>
</evidence>
<accession>A0A2N3VK89</accession>
<dbReference type="Proteomes" id="UP000233766">
    <property type="component" value="Unassembled WGS sequence"/>
</dbReference>
<dbReference type="OrthoDB" id="9796191at2"/>
<dbReference type="GO" id="GO:0009253">
    <property type="term" value="P:peptidoglycan catabolic process"/>
    <property type="evidence" value="ECO:0007669"/>
    <property type="project" value="TreeGrafter"/>
</dbReference>
<comment type="caution">
    <text evidence="1">The sequence shown here is derived from an EMBL/GenBank/DDBJ whole genome shotgun (WGS) entry which is preliminary data.</text>
</comment>
<dbReference type="SUPFAM" id="SSF53955">
    <property type="entry name" value="Lysozyme-like"/>
    <property type="match status" value="1"/>
</dbReference>
<dbReference type="InterPro" id="IPR023346">
    <property type="entry name" value="Lysozyme-like_dom_sf"/>
</dbReference>
<dbReference type="EMBL" id="PJMW01000002">
    <property type="protein sequence ID" value="PKV82039.1"/>
    <property type="molecule type" value="Genomic_DNA"/>
</dbReference>
<reference evidence="1 2" key="1">
    <citation type="submission" date="2017-12" db="EMBL/GenBank/DDBJ databases">
        <title>Sequencing the genomes of 1000 Actinobacteria strains.</title>
        <authorList>
            <person name="Klenk H.-P."/>
        </authorList>
    </citation>
    <scope>NUCLEOTIDE SEQUENCE [LARGE SCALE GENOMIC DNA]</scope>
    <source>
        <strain evidence="1 2">DSM 44489</strain>
    </source>
</reference>
<dbReference type="Gene3D" id="1.10.530.10">
    <property type="match status" value="1"/>
</dbReference>
<dbReference type="RefSeq" id="WP_143876174.1">
    <property type="nucleotide sequence ID" value="NZ_PJMW01000002.1"/>
</dbReference>
<evidence type="ECO:0000313" key="2">
    <source>
        <dbReference type="Proteomes" id="UP000233766"/>
    </source>
</evidence>
<dbReference type="GO" id="GO:0008933">
    <property type="term" value="F:peptidoglycan lytic transglycosylase activity"/>
    <property type="evidence" value="ECO:0007669"/>
    <property type="project" value="TreeGrafter"/>
</dbReference>